<proteinExistence type="predicted"/>
<evidence type="ECO:0000313" key="2">
    <source>
        <dbReference type="Proteomes" id="UP001230188"/>
    </source>
</evidence>
<evidence type="ECO:0008006" key="3">
    <source>
        <dbReference type="Google" id="ProtNLM"/>
    </source>
</evidence>
<evidence type="ECO:0000313" key="1">
    <source>
        <dbReference type="EMBL" id="KAJ8600769.1"/>
    </source>
</evidence>
<dbReference type="InterPro" id="IPR007263">
    <property type="entry name" value="DCC1-like"/>
</dbReference>
<dbReference type="PANTHER" id="PTHR33639:SF2">
    <property type="entry name" value="DUF393 DOMAIN-CONTAINING PROTEIN"/>
    <property type="match status" value="1"/>
</dbReference>
<dbReference type="InterPro" id="IPR052927">
    <property type="entry name" value="DCC_oxidoreductase"/>
</dbReference>
<reference evidence="1" key="1">
    <citation type="submission" date="2023-01" db="EMBL/GenBank/DDBJ databases">
        <title>Metagenome sequencing of chrysophaentin producing Chrysophaeum taylorii.</title>
        <authorList>
            <person name="Davison J."/>
            <person name="Bewley C."/>
        </authorList>
    </citation>
    <scope>NUCLEOTIDE SEQUENCE</scope>
    <source>
        <strain evidence="1">NIES-1699</strain>
    </source>
</reference>
<dbReference type="GO" id="GO:0015035">
    <property type="term" value="F:protein-disulfide reductase activity"/>
    <property type="evidence" value="ECO:0007669"/>
    <property type="project" value="InterPro"/>
</dbReference>
<dbReference type="PANTHER" id="PTHR33639">
    <property type="entry name" value="THIOL-DISULFIDE OXIDOREDUCTASE DCC"/>
    <property type="match status" value="1"/>
</dbReference>
<dbReference type="AlphaFoldDB" id="A0AAD7UBP7"/>
<sequence>MIGALGVAAAFGTPLVLYAASRKVASLVPKEDGEAVLFYDGVCNLCNAFVSFALQHESKVKFGAIQTNGDLMRKLGAGAFAEGGDQFLRTVVLIEGGQIYIRSDAALRVVAKFSAPWKYLAVFHVLPVGIRDAGYKKIAKWRYRIFGQTTDLRAPPPEYKDRFLNK</sequence>
<keyword evidence="2" id="KW-1185">Reference proteome</keyword>
<dbReference type="EMBL" id="JAQMWT010000479">
    <property type="protein sequence ID" value="KAJ8600769.1"/>
    <property type="molecule type" value="Genomic_DNA"/>
</dbReference>
<protein>
    <recommendedName>
        <fullName evidence="3">DUF393 domain-containing protein</fullName>
    </recommendedName>
</protein>
<dbReference type="Pfam" id="PF04134">
    <property type="entry name" value="DCC1-like"/>
    <property type="match status" value="1"/>
</dbReference>
<accession>A0AAD7UBP7</accession>
<comment type="caution">
    <text evidence="1">The sequence shown here is derived from an EMBL/GenBank/DDBJ whole genome shotgun (WGS) entry which is preliminary data.</text>
</comment>
<dbReference type="Proteomes" id="UP001230188">
    <property type="component" value="Unassembled WGS sequence"/>
</dbReference>
<name>A0AAD7UBP7_9STRA</name>
<organism evidence="1 2">
    <name type="scientific">Chrysophaeum taylorii</name>
    <dbReference type="NCBI Taxonomy" id="2483200"/>
    <lineage>
        <taxon>Eukaryota</taxon>
        <taxon>Sar</taxon>
        <taxon>Stramenopiles</taxon>
        <taxon>Ochrophyta</taxon>
        <taxon>Pelagophyceae</taxon>
        <taxon>Pelagomonadales</taxon>
        <taxon>Pelagomonadaceae</taxon>
        <taxon>Chrysophaeum</taxon>
    </lineage>
</organism>
<gene>
    <name evidence="1" type="ORF">CTAYLR_006108</name>
</gene>